<dbReference type="EMBL" id="PFMR01000081">
    <property type="protein sequence ID" value="PIZ17838.1"/>
    <property type="molecule type" value="Genomic_DNA"/>
</dbReference>
<gene>
    <name evidence="3" type="ORF">COY52_02600</name>
</gene>
<evidence type="ECO:0000256" key="1">
    <source>
        <dbReference type="SAM" id="SignalP"/>
    </source>
</evidence>
<dbReference type="Pfam" id="PF06439">
    <property type="entry name" value="3keto-disac_hyd"/>
    <property type="match status" value="1"/>
</dbReference>
<dbReference type="Gene3D" id="2.60.120.560">
    <property type="entry name" value="Exo-inulinase, domain 1"/>
    <property type="match status" value="1"/>
</dbReference>
<evidence type="ECO:0000259" key="2">
    <source>
        <dbReference type="Pfam" id="PF06439"/>
    </source>
</evidence>
<feature type="domain" description="3-keto-alpha-glucoside-1,2-lyase/3-keto-2-hydroxy-glucal hydratase" evidence="2">
    <location>
        <begin position="66"/>
        <end position="212"/>
    </location>
</feature>
<evidence type="ECO:0000313" key="3">
    <source>
        <dbReference type="EMBL" id="PIZ17838.1"/>
    </source>
</evidence>
<feature type="chain" id="PRO_5014650140" description="3-keto-alpha-glucoside-1,2-lyase/3-keto-2-hydroxy-glucal hydratase domain-containing protein" evidence="1">
    <location>
        <begin position="21"/>
        <end position="314"/>
    </location>
</feature>
<keyword evidence="1" id="KW-0732">Signal</keyword>
<reference evidence="4" key="1">
    <citation type="submission" date="2017-09" db="EMBL/GenBank/DDBJ databases">
        <title>Depth-based differentiation of microbial function through sediment-hosted aquifers and enrichment of novel symbionts in the deep terrestrial subsurface.</title>
        <authorList>
            <person name="Probst A.J."/>
            <person name="Ladd B."/>
            <person name="Jarett J.K."/>
            <person name="Geller-Mcgrath D.E."/>
            <person name="Sieber C.M.K."/>
            <person name="Emerson J.B."/>
            <person name="Anantharaman K."/>
            <person name="Thomas B.C."/>
            <person name="Malmstrom R."/>
            <person name="Stieglmeier M."/>
            <person name="Klingl A."/>
            <person name="Woyke T."/>
            <person name="Ryan C.M."/>
            <person name="Banfield J.F."/>
        </authorList>
    </citation>
    <scope>NUCLEOTIDE SEQUENCE [LARGE SCALE GENOMIC DNA]</scope>
</reference>
<accession>A0A2M7SE99</accession>
<proteinExistence type="predicted"/>
<dbReference type="GO" id="GO:0016787">
    <property type="term" value="F:hydrolase activity"/>
    <property type="evidence" value="ECO:0007669"/>
    <property type="project" value="InterPro"/>
</dbReference>
<feature type="signal peptide" evidence="1">
    <location>
        <begin position="1"/>
        <end position="20"/>
    </location>
</feature>
<comment type="caution">
    <text evidence="3">The sequence shown here is derived from an EMBL/GenBank/DDBJ whole genome shotgun (WGS) entry which is preliminary data.</text>
</comment>
<name>A0A2M7SE99_9BACT</name>
<organism evidence="3 4">
    <name type="scientific">Candidatus Desantisbacteria bacterium CG_4_10_14_0_8_um_filter_48_22</name>
    <dbReference type="NCBI Taxonomy" id="1974543"/>
    <lineage>
        <taxon>Bacteria</taxon>
        <taxon>Candidatus Desantisiibacteriota</taxon>
    </lineage>
</organism>
<sequence length="314" mass="34099">MKKIAIILGMILLAAGTAFAAEKLLFSDNFKNYKTGADASPAWDIMNGNWEVTEEGFEGKNSGTGGFSAVGAAAGDEAWQDYILKLKFKVLEVGGDWRDGPWIGFRFLDQGTNYTLGFYASGAYLHKANEGASTGDNNPLAQYGCAVMDGKWHSLEIKAESNRIAIKIDGKGVIDILDDNLADIPAPKAGRIMLSARRFNPGTTAVVFSNVEVFGIVHTADEQTLRAKTEEKLKIQKALWEALTKKAGGIASVAGEASEDPVFIYLANWLKRIEASFKEAEQKVKVFEVETAGKTADEIEADLKTIGQRMAVFK</sequence>
<protein>
    <recommendedName>
        <fullName evidence="2">3-keto-alpha-glucoside-1,2-lyase/3-keto-2-hydroxy-glucal hydratase domain-containing protein</fullName>
    </recommendedName>
</protein>
<dbReference type="AlphaFoldDB" id="A0A2M7SE99"/>
<dbReference type="InterPro" id="IPR010496">
    <property type="entry name" value="AL/BT2_dom"/>
</dbReference>
<evidence type="ECO:0000313" key="4">
    <source>
        <dbReference type="Proteomes" id="UP000229307"/>
    </source>
</evidence>
<dbReference type="Proteomes" id="UP000229307">
    <property type="component" value="Unassembled WGS sequence"/>
</dbReference>